<dbReference type="OMA" id="MIRTHKQ"/>
<dbReference type="SMART" id="SM00667">
    <property type="entry name" value="LisH"/>
    <property type="match status" value="1"/>
</dbReference>
<dbReference type="VEuPathDB" id="FungiDB:DIURU_005081"/>
<dbReference type="PANTHER" id="PTHR12864">
    <property type="entry name" value="RAN BINDING PROTEIN 9-RELATED"/>
    <property type="match status" value="1"/>
</dbReference>
<dbReference type="InterPro" id="IPR050618">
    <property type="entry name" value="Ubq-SigPath_Reg"/>
</dbReference>
<dbReference type="SMART" id="SM00668">
    <property type="entry name" value="CTLH"/>
    <property type="match status" value="1"/>
</dbReference>
<name>A0A642UEM3_DIURU</name>
<dbReference type="SMART" id="SM00757">
    <property type="entry name" value="CRA"/>
    <property type="match status" value="1"/>
</dbReference>
<dbReference type="PROSITE" id="PS50896">
    <property type="entry name" value="LISH"/>
    <property type="match status" value="1"/>
</dbReference>
<gene>
    <name evidence="2" type="ORF">DIURU_005081</name>
</gene>
<protein>
    <recommendedName>
        <fullName evidence="1">CTLH domain-containing protein</fullName>
    </recommendedName>
</protein>
<organism evidence="2 3">
    <name type="scientific">Diutina rugosa</name>
    <name type="common">Yeast</name>
    <name type="synonym">Candida rugosa</name>
    <dbReference type="NCBI Taxonomy" id="5481"/>
    <lineage>
        <taxon>Eukaryota</taxon>
        <taxon>Fungi</taxon>
        <taxon>Dikarya</taxon>
        <taxon>Ascomycota</taxon>
        <taxon>Saccharomycotina</taxon>
        <taxon>Pichiomycetes</taxon>
        <taxon>Debaryomycetaceae</taxon>
        <taxon>Diutina</taxon>
    </lineage>
</organism>
<comment type="caution">
    <text evidence="2">The sequence shown here is derived from an EMBL/GenBank/DDBJ whole genome shotgun (WGS) entry which is preliminary data.</text>
</comment>
<dbReference type="OrthoDB" id="2415936at2759"/>
<dbReference type="GeneID" id="54783732"/>
<dbReference type="Pfam" id="PF10607">
    <property type="entry name" value="CTLH"/>
    <property type="match status" value="1"/>
</dbReference>
<dbReference type="InterPro" id="IPR024964">
    <property type="entry name" value="CTLH/CRA"/>
</dbReference>
<dbReference type="PROSITE" id="PS50897">
    <property type="entry name" value="CTLH"/>
    <property type="match status" value="1"/>
</dbReference>
<dbReference type="AlphaFoldDB" id="A0A642UEM3"/>
<feature type="domain" description="CTLH" evidence="1">
    <location>
        <begin position="60"/>
        <end position="117"/>
    </location>
</feature>
<proteinExistence type="predicted"/>
<dbReference type="Pfam" id="PF08513">
    <property type="entry name" value="LisH"/>
    <property type="match status" value="1"/>
</dbReference>
<dbReference type="RefSeq" id="XP_034010078.1">
    <property type="nucleotide sequence ID" value="XM_034158024.1"/>
</dbReference>
<evidence type="ECO:0000313" key="3">
    <source>
        <dbReference type="Proteomes" id="UP000449547"/>
    </source>
</evidence>
<dbReference type="InterPro" id="IPR013144">
    <property type="entry name" value="CRA_dom"/>
</dbReference>
<evidence type="ECO:0000259" key="1">
    <source>
        <dbReference type="PROSITE" id="PS50897"/>
    </source>
</evidence>
<reference evidence="2 3" key="1">
    <citation type="submission" date="2019-07" db="EMBL/GenBank/DDBJ databases">
        <title>Genome assembly of two rare yeast pathogens: Diutina rugosa and Trichomonascus ciferrii.</title>
        <authorList>
            <person name="Mixao V."/>
            <person name="Saus E."/>
            <person name="Hansen A."/>
            <person name="Lass-Flor C."/>
            <person name="Gabaldon T."/>
        </authorList>
    </citation>
    <scope>NUCLEOTIDE SEQUENCE [LARGE SCALE GENOMIC DNA]</scope>
    <source>
        <strain evidence="2 3">CBS 613</strain>
    </source>
</reference>
<dbReference type="InterPro" id="IPR006595">
    <property type="entry name" value="CTLH_C"/>
</dbReference>
<sequence length="307" mass="34036">MAVPKHKLDQLILNYFIQEGFQAAAIAFANEIGVAIDPSDPRRQTPPVATATAITQGYSTITQRKQIKRLILQGHITEAIATISQYFPSVLDANNLLHFKLLRLNLIEMIRTHKQGEDNGIDDENHDFLSEILAFVREHLITKVSSSYKLLHELEVTMSLLCFRYDPSSAGVASLPVELRGLFDLSMRTQCYRLVNRAILSLSETTTYSGVPYPVLDTSGVSKIDGARLEEDNIGEITIYSPDDEDQSSLANEITTDANGEGEEPDEVDATVLESKLERVVKLWAVTEQRIADLNIKGLTKPAPVPA</sequence>
<accession>A0A642UEM3</accession>
<dbReference type="InterPro" id="IPR006594">
    <property type="entry name" value="LisH"/>
</dbReference>
<dbReference type="Proteomes" id="UP000449547">
    <property type="component" value="Unassembled WGS sequence"/>
</dbReference>
<evidence type="ECO:0000313" key="2">
    <source>
        <dbReference type="EMBL" id="KAA8897650.1"/>
    </source>
</evidence>
<dbReference type="EMBL" id="SWFT01000153">
    <property type="protein sequence ID" value="KAA8897650.1"/>
    <property type="molecule type" value="Genomic_DNA"/>
</dbReference>
<keyword evidence="3" id="KW-1185">Reference proteome</keyword>